<gene>
    <name evidence="2" type="ORF">DM01DRAFT_1332910</name>
</gene>
<evidence type="ECO:0000313" key="2">
    <source>
        <dbReference type="EMBL" id="ORX59436.1"/>
    </source>
</evidence>
<dbReference type="InterPro" id="IPR013945">
    <property type="entry name" value="Pkr1"/>
</dbReference>
<feature type="transmembrane region" description="Helical" evidence="1">
    <location>
        <begin position="32"/>
        <end position="50"/>
    </location>
</feature>
<name>A0A1X2GQV6_9FUNG</name>
<dbReference type="Pfam" id="PF08636">
    <property type="entry name" value="Pkr1"/>
    <property type="match status" value="1"/>
</dbReference>
<dbReference type="Proteomes" id="UP000242146">
    <property type="component" value="Unassembled WGS sequence"/>
</dbReference>
<keyword evidence="3" id="KW-1185">Reference proteome</keyword>
<keyword evidence="1" id="KW-0472">Membrane</keyword>
<keyword evidence="1" id="KW-1133">Transmembrane helix</keyword>
<proteinExistence type="predicted"/>
<dbReference type="EMBL" id="MCGT01000005">
    <property type="protein sequence ID" value="ORX59436.1"/>
    <property type="molecule type" value="Genomic_DNA"/>
</dbReference>
<comment type="caution">
    <text evidence="2">The sequence shown here is derived from an EMBL/GenBank/DDBJ whole genome shotgun (WGS) entry which is preliminary data.</text>
</comment>
<dbReference type="GO" id="GO:0005789">
    <property type="term" value="C:endoplasmic reticulum membrane"/>
    <property type="evidence" value="ECO:0007669"/>
    <property type="project" value="TreeGrafter"/>
</dbReference>
<accession>A0A1X2GQV6</accession>
<sequence>MDPQLGADQDLATDIMNSIMTPGYTAKGVIKVMFYAFYALFATLFLMMIITHGNPHVITLFVLSICLYLAIRWFVAELDRLKSQNTTADAKPTEDDSGKTKQA</sequence>
<dbReference type="OrthoDB" id="9626941at2759"/>
<organism evidence="2 3">
    <name type="scientific">Hesseltinella vesiculosa</name>
    <dbReference type="NCBI Taxonomy" id="101127"/>
    <lineage>
        <taxon>Eukaryota</taxon>
        <taxon>Fungi</taxon>
        <taxon>Fungi incertae sedis</taxon>
        <taxon>Mucoromycota</taxon>
        <taxon>Mucoromycotina</taxon>
        <taxon>Mucoromycetes</taxon>
        <taxon>Mucorales</taxon>
        <taxon>Cunninghamellaceae</taxon>
        <taxon>Hesseltinella</taxon>
    </lineage>
</organism>
<dbReference type="AlphaFoldDB" id="A0A1X2GQV6"/>
<protein>
    <recommendedName>
        <fullName evidence="4">Pkr1-domain-containing protein</fullName>
    </recommendedName>
</protein>
<feature type="transmembrane region" description="Helical" evidence="1">
    <location>
        <begin position="56"/>
        <end position="75"/>
    </location>
</feature>
<dbReference type="PANTHER" id="PTHR28251:SF1">
    <property type="entry name" value="V-TYPE ATPASE ASSEMBLY FACTOR PKR1"/>
    <property type="match status" value="1"/>
</dbReference>
<dbReference type="PANTHER" id="PTHR28251">
    <property type="entry name" value="V-TYPE ATPASE ASSEMBLY FACTOR PKR1"/>
    <property type="match status" value="1"/>
</dbReference>
<evidence type="ECO:0008006" key="4">
    <source>
        <dbReference type="Google" id="ProtNLM"/>
    </source>
</evidence>
<dbReference type="GO" id="GO:0070072">
    <property type="term" value="P:vacuolar proton-transporting V-type ATPase complex assembly"/>
    <property type="evidence" value="ECO:0007669"/>
    <property type="project" value="InterPro"/>
</dbReference>
<evidence type="ECO:0000313" key="3">
    <source>
        <dbReference type="Proteomes" id="UP000242146"/>
    </source>
</evidence>
<reference evidence="2 3" key="1">
    <citation type="submission" date="2016-07" db="EMBL/GenBank/DDBJ databases">
        <title>Pervasive Adenine N6-methylation of Active Genes in Fungi.</title>
        <authorList>
            <consortium name="DOE Joint Genome Institute"/>
            <person name="Mondo S.J."/>
            <person name="Dannebaum R.O."/>
            <person name="Kuo R.C."/>
            <person name="Labutti K."/>
            <person name="Haridas S."/>
            <person name="Kuo A."/>
            <person name="Salamov A."/>
            <person name="Ahrendt S.R."/>
            <person name="Lipzen A."/>
            <person name="Sullivan W."/>
            <person name="Andreopoulos W.B."/>
            <person name="Clum A."/>
            <person name="Lindquist E."/>
            <person name="Daum C."/>
            <person name="Ramamoorthy G.K."/>
            <person name="Gryganskyi A."/>
            <person name="Culley D."/>
            <person name="Magnuson J.K."/>
            <person name="James T.Y."/>
            <person name="O'Malley M.A."/>
            <person name="Stajich J.E."/>
            <person name="Spatafora J.W."/>
            <person name="Visel A."/>
            <person name="Grigoriev I.V."/>
        </authorList>
    </citation>
    <scope>NUCLEOTIDE SEQUENCE [LARGE SCALE GENOMIC DNA]</scope>
    <source>
        <strain evidence="2 3">NRRL 3301</strain>
    </source>
</reference>
<keyword evidence="1" id="KW-0812">Transmembrane</keyword>
<evidence type="ECO:0000256" key="1">
    <source>
        <dbReference type="SAM" id="Phobius"/>
    </source>
</evidence>